<dbReference type="InterPro" id="IPR003661">
    <property type="entry name" value="HisK_dim/P_dom"/>
</dbReference>
<evidence type="ECO:0000256" key="12">
    <source>
        <dbReference type="ARBA" id="ARBA00023012"/>
    </source>
</evidence>
<feature type="transmembrane region" description="Helical" evidence="15">
    <location>
        <begin position="175"/>
        <end position="197"/>
    </location>
</feature>
<accession>A0A845FC03</accession>
<dbReference type="InterPro" id="IPR050398">
    <property type="entry name" value="HssS/ArlS-like"/>
</dbReference>
<keyword evidence="8" id="KW-0547">Nucleotide-binding</keyword>
<evidence type="ECO:0000259" key="17">
    <source>
        <dbReference type="PROSITE" id="PS50885"/>
    </source>
</evidence>
<dbReference type="InterPro" id="IPR003660">
    <property type="entry name" value="HAMP_dom"/>
</dbReference>
<dbReference type="Gene3D" id="3.30.565.10">
    <property type="entry name" value="Histidine kinase-like ATPase, C-terminal domain"/>
    <property type="match status" value="1"/>
</dbReference>
<dbReference type="EC" id="2.7.13.3" evidence="3"/>
<comment type="catalytic activity">
    <reaction evidence="1">
        <text>ATP + protein L-histidine = ADP + protein N-phospho-L-histidine.</text>
        <dbReference type="EC" id="2.7.13.3"/>
    </reaction>
</comment>
<comment type="caution">
    <text evidence="18">The sequence shown here is derived from an EMBL/GenBank/DDBJ whole genome shotgun (WGS) entry which is preliminary data.</text>
</comment>
<evidence type="ECO:0000256" key="3">
    <source>
        <dbReference type="ARBA" id="ARBA00012438"/>
    </source>
</evidence>
<dbReference type="GO" id="GO:0005886">
    <property type="term" value="C:plasma membrane"/>
    <property type="evidence" value="ECO:0007669"/>
    <property type="project" value="UniProtKB-SubCell"/>
</dbReference>
<organism evidence="18 19">
    <name type="scientific">Halobacillus litoralis</name>
    <dbReference type="NCBI Taxonomy" id="45668"/>
    <lineage>
        <taxon>Bacteria</taxon>
        <taxon>Bacillati</taxon>
        <taxon>Bacillota</taxon>
        <taxon>Bacilli</taxon>
        <taxon>Bacillales</taxon>
        <taxon>Bacillaceae</taxon>
        <taxon>Halobacillus</taxon>
    </lineage>
</organism>
<dbReference type="SMART" id="SM00387">
    <property type="entry name" value="HATPase_c"/>
    <property type="match status" value="1"/>
</dbReference>
<evidence type="ECO:0000256" key="14">
    <source>
        <dbReference type="SAM" id="Coils"/>
    </source>
</evidence>
<dbReference type="PROSITE" id="PS50885">
    <property type="entry name" value="HAMP"/>
    <property type="match status" value="1"/>
</dbReference>
<keyword evidence="9" id="KW-0418">Kinase</keyword>
<keyword evidence="12" id="KW-0902">Two-component regulatory system</keyword>
<feature type="domain" description="Histidine kinase" evidence="16">
    <location>
        <begin position="255"/>
        <end position="469"/>
    </location>
</feature>
<dbReference type="InterPro" id="IPR036097">
    <property type="entry name" value="HisK_dim/P_sf"/>
</dbReference>
<dbReference type="SUPFAM" id="SSF47384">
    <property type="entry name" value="Homodimeric domain of signal transducing histidine kinase"/>
    <property type="match status" value="1"/>
</dbReference>
<dbReference type="Gene3D" id="1.10.287.130">
    <property type="match status" value="1"/>
</dbReference>
<keyword evidence="4" id="KW-1003">Cell membrane</keyword>
<keyword evidence="14" id="KW-0175">Coiled coil</keyword>
<dbReference type="PANTHER" id="PTHR45528:SF1">
    <property type="entry name" value="SENSOR HISTIDINE KINASE CPXA"/>
    <property type="match status" value="1"/>
</dbReference>
<evidence type="ECO:0000259" key="16">
    <source>
        <dbReference type="PROSITE" id="PS50109"/>
    </source>
</evidence>
<dbReference type="PANTHER" id="PTHR45528">
    <property type="entry name" value="SENSOR HISTIDINE KINASE CPXA"/>
    <property type="match status" value="1"/>
</dbReference>
<dbReference type="AlphaFoldDB" id="A0A845FC03"/>
<dbReference type="SUPFAM" id="SSF158472">
    <property type="entry name" value="HAMP domain-like"/>
    <property type="match status" value="1"/>
</dbReference>
<gene>
    <name evidence="18" type="ORF">GLW00_10970</name>
</gene>
<dbReference type="CDD" id="cd00075">
    <property type="entry name" value="HATPase"/>
    <property type="match status" value="1"/>
</dbReference>
<dbReference type="SMART" id="SM00304">
    <property type="entry name" value="HAMP"/>
    <property type="match status" value="1"/>
</dbReference>
<sequence length="478" mass="54028">MNEQGIPLKMRGYMKHKISIKLGLLFLISMILIELLLFAVLYTTVSSHRINEVMEELLTRGAGHRDVLENNFDESTLAHVALMESEAVTEVIITDGDGNILSESFNGETYPDVFYEAIDGKAEEKERIIEDEWRTEPYVATLSPIIVENEEIGKVIMFSPSEVIRSIIGHLTRQFVLVMVVLILVTVLIVGALSKFITRPLIRMKEVTENLSTGKVEEYLDEHPNDELGVLASSINRLSEDLERIKKERHDFLSAIAHELRTPLTYVKGYADVASKKETSFKDKDKYLNIIKEEATHLTDMVQQLFQLAKMDENSFVIEAQLLDVSCILAEVKEHLEPALEEKKARLVLDVPSNTKIYADPMRFKQVFFNIVENGLRYGGEETKIAITAGTEKQHVIIRISDNGPGVPESALPYLFERLYRVDKARSREIGGTGLGLSIVREIIELHGGVVKAFNDEGLTILITWPKEDNDEKNSLSR</sequence>
<keyword evidence="5" id="KW-0597">Phosphoprotein</keyword>
<evidence type="ECO:0000313" key="18">
    <source>
        <dbReference type="EMBL" id="MYL71381.1"/>
    </source>
</evidence>
<evidence type="ECO:0000256" key="4">
    <source>
        <dbReference type="ARBA" id="ARBA00022475"/>
    </source>
</evidence>
<dbReference type="GO" id="GO:0005524">
    <property type="term" value="F:ATP binding"/>
    <property type="evidence" value="ECO:0007669"/>
    <property type="project" value="UniProtKB-KW"/>
</dbReference>
<dbReference type="InterPro" id="IPR005467">
    <property type="entry name" value="His_kinase_dom"/>
</dbReference>
<evidence type="ECO:0000256" key="6">
    <source>
        <dbReference type="ARBA" id="ARBA00022679"/>
    </source>
</evidence>
<dbReference type="FunFam" id="1.10.287.130:FF:000001">
    <property type="entry name" value="Two-component sensor histidine kinase"/>
    <property type="match status" value="1"/>
</dbReference>
<evidence type="ECO:0000256" key="8">
    <source>
        <dbReference type="ARBA" id="ARBA00022741"/>
    </source>
</evidence>
<dbReference type="SMART" id="SM00388">
    <property type="entry name" value="HisKA"/>
    <property type="match status" value="1"/>
</dbReference>
<protein>
    <recommendedName>
        <fullName evidence="3">histidine kinase</fullName>
        <ecNumber evidence="3">2.7.13.3</ecNumber>
    </recommendedName>
</protein>
<keyword evidence="7 15" id="KW-0812">Transmembrane</keyword>
<keyword evidence="11 15" id="KW-1133">Transmembrane helix</keyword>
<evidence type="ECO:0000256" key="5">
    <source>
        <dbReference type="ARBA" id="ARBA00022553"/>
    </source>
</evidence>
<feature type="transmembrane region" description="Helical" evidence="15">
    <location>
        <begin position="20"/>
        <end position="42"/>
    </location>
</feature>
<feature type="domain" description="HAMP" evidence="17">
    <location>
        <begin position="195"/>
        <end position="247"/>
    </location>
</feature>
<evidence type="ECO:0000256" key="1">
    <source>
        <dbReference type="ARBA" id="ARBA00000085"/>
    </source>
</evidence>
<dbReference type="InterPro" id="IPR004358">
    <property type="entry name" value="Sig_transdc_His_kin-like_C"/>
</dbReference>
<feature type="coiled-coil region" evidence="14">
    <location>
        <begin position="228"/>
        <end position="255"/>
    </location>
</feature>
<evidence type="ECO:0000313" key="19">
    <source>
        <dbReference type="Proteomes" id="UP000450457"/>
    </source>
</evidence>
<comment type="subcellular location">
    <subcellularLocation>
        <location evidence="2">Cell membrane</location>
        <topology evidence="2">Multi-pass membrane protein</topology>
    </subcellularLocation>
</comment>
<dbReference type="Gene3D" id="6.10.340.10">
    <property type="match status" value="1"/>
</dbReference>
<keyword evidence="6" id="KW-0808">Transferase</keyword>
<proteinExistence type="predicted"/>
<dbReference type="InterPro" id="IPR003594">
    <property type="entry name" value="HATPase_dom"/>
</dbReference>
<keyword evidence="13 15" id="KW-0472">Membrane</keyword>
<reference evidence="18 19" key="1">
    <citation type="submission" date="2019-11" db="EMBL/GenBank/DDBJ databases">
        <title>Genome sequences of 17 halophilic strains isolated from different environments.</title>
        <authorList>
            <person name="Furrow R.E."/>
        </authorList>
    </citation>
    <scope>NUCLEOTIDE SEQUENCE [LARGE SCALE GENOMIC DNA]</scope>
    <source>
        <strain evidence="18 19">SL-4</strain>
    </source>
</reference>
<evidence type="ECO:0000256" key="15">
    <source>
        <dbReference type="SAM" id="Phobius"/>
    </source>
</evidence>
<dbReference type="SUPFAM" id="SSF55874">
    <property type="entry name" value="ATPase domain of HSP90 chaperone/DNA topoisomerase II/histidine kinase"/>
    <property type="match status" value="1"/>
</dbReference>
<dbReference type="InterPro" id="IPR036890">
    <property type="entry name" value="HATPase_C_sf"/>
</dbReference>
<dbReference type="Pfam" id="PF00512">
    <property type="entry name" value="HisKA"/>
    <property type="match status" value="1"/>
</dbReference>
<dbReference type="CDD" id="cd00082">
    <property type="entry name" value="HisKA"/>
    <property type="match status" value="1"/>
</dbReference>
<dbReference type="FunFam" id="3.30.565.10:FF:000006">
    <property type="entry name" value="Sensor histidine kinase WalK"/>
    <property type="match status" value="1"/>
</dbReference>
<dbReference type="GO" id="GO:0000155">
    <property type="term" value="F:phosphorelay sensor kinase activity"/>
    <property type="evidence" value="ECO:0007669"/>
    <property type="project" value="InterPro"/>
</dbReference>
<dbReference type="EMBL" id="WMFA01000003">
    <property type="protein sequence ID" value="MYL71381.1"/>
    <property type="molecule type" value="Genomic_DNA"/>
</dbReference>
<dbReference type="PROSITE" id="PS50109">
    <property type="entry name" value="HIS_KIN"/>
    <property type="match status" value="1"/>
</dbReference>
<name>A0A845FC03_9BACI</name>
<evidence type="ECO:0000256" key="2">
    <source>
        <dbReference type="ARBA" id="ARBA00004651"/>
    </source>
</evidence>
<evidence type="ECO:0000256" key="10">
    <source>
        <dbReference type="ARBA" id="ARBA00022840"/>
    </source>
</evidence>
<evidence type="ECO:0000256" key="7">
    <source>
        <dbReference type="ARBA" id="ARBA00022692"/>
    </source>
</evidence>
<dbReference type="CDD" id="cd06225">
    <property type="entry name" value="HAMP"/>
    <property type="match status" value="1"/>
</dbReference>
<evidence type="ECO:0000256" key="11">
    <source>
        <dbReference type="ARBA" id="ARBA00022989"/>
    </source>
</evidence>
<dbReference type="PRINTS" id="PR00344">
    <property type="entry name" value="BCTRLSENSOR"/>
</dbReference>
<keyword evidence="10" id="KW-0067">ATP-binding</keyword>
<evidence type="ECO:0000256" key="13">
    <source>
        <dbReference type="ARBA" id="ARBA00023136"/>
    </source>
</evidence>
<dbReference type="Proteomes" id="UP000450457">
    <property type="component" value="Unassembled WGS sequence"/>
</dbReference>
<dbReference type="Pfam" id="PF00672">
    <property type="entry name" value="HAMP"/>
    <property type="match status" value="1"/>
</dbReference>
<dbReference type="Pfam" id="PF02518">
    <property type="entry name" value="HATPase_c"/>
    <property type="match status" value="1"/>
</dbReference>
<evidence type="ECO:0000256" key="9">
    <source>
        <dbReference type="ARBA" id="ARBA00022777"/>
    </source>
</evidence>